<comment type="caution">
    <text evidence="9">The sequence shown here is derived from an EMBL/GenBank/DDBJ whole genome shotgun (WGS) entry which is preliminary data.</text>
</comment>
<accession>A0A0A1YJ65</accession>
<comment type="subcellular location">
    <subcellularLocation>
        <location evidence="1">Cell membrane</location>
        <topology evidence="1">Multi-pass membrane protein</topology>
    </subcellularLocation>
</comment>
<feature type="transmembrane region" description="Helical" evidence="6">
    <location>
        <begin position="243"/>
        <end position="266"/>
    </location>
</feature>
<dbReference type="AlphaFoldDB" id="A0A0A1YJ65"/>
<evidence type="ECO:0000256" key="5">
    <source>
        <dbReference type="ARBA" id="ARBA00023136"/>
    </source>
</evidence>
<dbReference type="eggNOG" id="COG0577">
    <property type="taxonomic scope" value="Bacteria"/>
</dbReference>
<dbReference type="InterPro" id="IPR003838">
    <property type="entry name" value="ABC3_permease_C"/>
</dbReference>
<evidence type="ECO:0000256" key="1">
    <source>
        <dbReference type="ARBA" id="ARBA00004651"/>
    </source>
</evidence>
<evidence type="ECO:0000256" key="4">
    <source>
        <dbReference type="ARBA" id="ARBA00022989"/>
    </source>
</evidence>
<evidence type="ECO:0000313" key="10">
    <source>
        <dbReference type="Proteomes" id="UP000030063"/>
    </source>
</evidence>
<dbReference type="EMBL" id="AWSQ01000004">
    <property type="protein sequence ID" value="KFX69141.1"/>
    <property type="molecule type" value="Genomic_DNA"/>
</dbReference>
<sequence length="823" mass="88220">MDNLRVCLLALLSHWRRHPLQFFSILVGLWLATTLWTGVQALNSQARSDYARASAVLAGPAQVQLIPRRGERIPQSAYIGLRRAGWPVSPLLEGRLRFAGEPPISVQLLGIEPLTLPAGLQVAGQSSERLDLASFLGEPGQAWIAPDTLQRLGLQAGDVALTLDGQRLPPLQLQAQLAPGVIVVDIGRAQALLHAPDQLSRLLLPGDFSAPALPPTLLDSLQLQPAADGDDLQRLTDSFHLNLTALGLLAFIVGLFIVHAAIGLALEQRRGLLRTLRACGVSLATLLGTLGLELGLLALLGGLAGVASGYLLASLLLPDVAASLRGLYGAEVAGQLSLSPLWWLTGLAISLLGALLAGASSLLRAARLPLLALAQPQAWRVAQGIWLKRQALVACALLLVAVAVWRYGDSLLAGFALLASLLLAAALLLPALLDGSLALLARLCRGPLSEWFVADSRQQLPALSLALMALLLALAASVGVGSMTEGFRQTFSGWLDQRLAAELYLAPRDGDQANAVIGWLEDQPGVEAILPQRRVELRLQGRPAQLQGIVDHPTYRQHWPLLEAQANAWDKLAAGQGVMLSEQLARHLRITLDATLQLPSETGVQQLPVVALYADYGNPKGHMLVNVDWLRQHWSQAPISNISLRVAPEQVASLKSALEQRFVLEGARLIDQQGLKSWSTQIFERTFAATAALNSLTLGVAGVALFISLLTLGQSRLSQLAPLWALGLSRPRLAWLSLAQTLMLSSLTVLLAMPLGLLLAWCLVAVVNVQAFGWRLPLHVFPVQLLQLALLGLLTSLLAAAGPLWQLARQSPADLLRQFADER</sequence>
<keyword evidence="5 6" id="KW-0472">Membrane</keyword>
<feature type="transmembrane region" description="Helical" evidence="6">
    <location>
        <begin position="788"/>
        <end position="808"/>
    </location>
</feature>
<feature type="transmembrane region" description="Helical" evidence="6">
    <location>
        <begin position="411"/>
        <end position="441"/>
    </location>
</feature>
<keyword evidence="2" id="KW-1003">Cell membrane</keyword>
<organism evidence="9 10">
    <name type="scientific">Pseudomonas taeanensis MS-3</name>
    <dbReference type="NCBI Taxonomy" id="1395571"/>
    <lineage>
        <taxon>Bacteria</taxon>
        <taxon>Pseudomonadati</taxon>
        <taxon>Pseudomonadota</taxon>
        <taxon>Gammaproteobacteria</taxon>
        <taxon>Pseudomonadales</taxon>
        <taxon>Pseudomonadaceae</taxon>
        <taxon>Pseudomonas</taxon>
    </lineage>
</organism>
<feature type="domain" description="MacB-like periplasmic core" evidence="8">
    <location>
        <begin position="465"/>
        <end position="660"/>
    </location>
</feature>
<name>A0A0A1YJ65_9PSED</name>
<feature type="transmembrane region" description="Helical" evidence="6">
    <location>
        <begin position="687"/>
        <end position="712"/>
    </location>
</feature>
<keyword evidence="10" id="KW-1185">Reference proteome</keyword>
<feature type="domain" description="ABC3 transporter permease C-terminal" evidence="7">
    <location>
        <begin position="246"/>
        <end position="369"/>
    </location>
</feature>
<dbReference type="OrthoDB" id="343744at2"/>
<dbReference type="STRING" id="1395571.TMS3_0116865"/>
<keyword evidence="3 6" id="KW-0812">Transmembrane</keyword>
<proteinExistence type="predicted"/>
<evidence type="ECO:0000256" key="6">
    <source>
        <dbReference type="SAM" id="Phobius"/>
    </source>
</evidence>
<dbReference type="Pfam" id="PF12704">
    <property type="entry name" value="MacB_PCD"/>
    <property type="match status" value="1"/>
</dbReference>
<feature type="transmembrane region" description="Helical" evidence="6">
    <location>
        <begin position="341"/>
        <end position="365"/>
    </location>
</feature>
<dbReference type="RefSeq" id="WP_025166371.1">
    <property type="nucleotide sequence ID" value="NZ_AWSQ01000004.1"/>
</dbReference>
<feature type="transmembrane region" description="Helical" evidence="6">
    <location>
        <begin position="462"/>
        <end position="483"/>
    </location>
</feature>
<gene>
    <name evidence="9" type="ORF">TMS3_0116865</name>
</gene>
<dbReference type="PANTHER" id="PTHR30287:SF2">
    <property type="entry name" value="BLL1001 PROTEIN"/>
    <property type="match status" value="1"/>
</dbReference>
<evidence type="ECO:0000259" key="7">
    <source>
        <dbReference type="Pfam" id="PF02687"/>
    </source>
</evidence>
<dbReference type="GO" id="GO:0005886">
    <property type="term" value="C:plasma membrane"/>
    <property type="evidence" value="ECO:0007669"/>
    <property type="project" value="UniProtKB-SubCell"/>
</dbReference>
<feature type="transmembrane region" description="Helical" evidence="6">
    <location>
        <begin position="278"/>
        <end position="311"/>
    </location>
</feature>
<keyword evidence="4 6" id="KW-1133">Transmembrane helix</keyword>
<evidence type="ECO:0000256" key="3">
    <source>
        <dbReference type="ARBA" id="ARBA00022692"/>
    </source>
</evidence>
<evidence type="ECO:0000259" key="8">
    <source>
        <dbReference type="Pfam" id="PF12704"/>
    </source>
</evidence>
<dbReference type="PANTHER" id="PTHR30287">
    <property type="entry name" value="MEMBRANE COMPONENT OF PREDICTED ABC SUPERFAMILY METABOLITE UPTAKE TRANSPORTER"/>
    <property type="match status" value="1"/>
</dbReference>
<dbReference type="InterPro" id="IPR038766">
    <property type="entry name" value="Membrane_comp_ABC_pdt"/>
</dbReference>
<protein>
    <submittedName>
        <fullName evidence="9">ABC transporter permease</fullName>
    </submittedName>
</protein>
<feature type="domain" description="ABC3 transporter permease C-terminal" evidence="7">
    <location>
        <begin position="695"/>
        <end position="812"/>
    </location>
</feature>
<feature type="transmembrane region" description="Helical" evidence="6">
    <location>
        <begin position="20"/>
        <end position="39"/>
    </location>
</feature>
<evidence type="ECO:0000313" key="9">
    <source>
        <dbReference type="EMBL" id="KFX69141.1"/>
    </source>
</evidence>
<dbReference type="Pfam" id="PF02687">
    <property type="entry name" value="FtsX"/>
    <property type="match status" value="2"/>
</dbReference>
<feature type="transmembrane region" description="Helical" evidence="6">
    <location>
        <begin position="758"/>
        <end position="776"/>
    </location>
</feature>
<evidence type="ECO:0000256" key="2">
    <source>
        <dbReference type="ARBA" id="ARBA00022475"/>
    </source>
</evidence>
<dbReference type="InterPro" id="IPR025857">
    <property type="entry name" value="MacB_PCD"/>
</dbReference>
<reference evidence="9 10" key="1">
    <citation type="journal article" date="2014" name="Genome Announc.">
        <title>Draft Genome Sequence of Petroleum Oil-Degrading Marine Bacterium Pseudomonas taeanensis Strain MS-3, Isolated from a Crude Oil-Contaminated Seashore.</title>
        <authorList>
            <person name="Lee S.Y."/>
            <person name="Kim S.H."/>
            <person name="Lee D.G."/>
            <person name="Shin S."/>
            <person name="Yun S.H."/>
            <person name="Choi C.W."/>
            <person name="Chung Y.H."/>
            <person name="Choi J.S."/>
            <person name="Kahng H.Y."/>
            <person name="Kim S.I."/>
        </authorList>
    </citation>
    <scope>NUCLEOTIDE SEQUENCE [LARGE SCALE GENOMIC DNA]</scope>
    <source>
        <strain evidence="9 10">MS-3</strain>
    </source>
</reference>
<feature type="transmembrane region" description="Helical" evidence="6">
    <location>
        <begin position="386"/>
        <end position="405"/>
    </location>
</feature>
<dbReference type="Proteomes" id="UP000030063">
    <property type="component" value="Unassembled WGS sequence"/>
</dbReference>